<sequence>MVSSCPGLHSSYSLAVSRFLRLCQLALWAVFRAFRFAGPLGVSCVDAVSVTRSLVPFVVALVGSTCGPSTLWRSEMAVPMVRRCFSHGCSVSLMVTPGCSFPTSWRSGLLGACVVRLWSYMVAPVFRELLYLGGCMSRVASFPAGFGCELQESVAAVAGCACFELGCWFARAAFGFVVGLCVRVGVSRRLREPACGVAFTGVELWSAEPLLRRCPLVEVHRLDAVFWWCFPELFVVVLVRVLLPLGLLLCSLKSSVVLPPWFEASVVWLVATVLPSRLSCCATSGLRYAAVVLAIAFWRVFPERRFGGSGGGSSRTSLCCFCCLLCSLCWPFVELRSGDGDPEWLLALWVEVLPKLPCVVSFVAALSLSVEMSCRCFQLDCPCYSLPGCFRSRCDASDRVYGRGVGQFVFLIVFRVSRLHWWDFVCSSGSGGWLHFLTPCGLCQMVRLVVRVSFPYFPLVARGGGASRAVGAVSCTVVKGSVPCVQGEAAPDVLLFGLLVQASFQCVFCLCLGCAREALVTVWCVALLTCGGRSGALCALSFPPLGHHVLADALWLYRYHCGVAALPCLGSPIGGAPGIGRGLCPGFPSRLEERGCLIGVPYFGLDPPEVDVLSSTSVVVLIFVQFVDVLSCLALPTSDVFLDFASVHVPVERVF</sequence>
<protein>
    <submittedName>
        <fullName evidence="1">Uncharacterized protein</fullName>
    </submittedName>
</protein>
<keyword evidence="2" id="KW-1185">Reference proteome</keyword>
<reference evidence="1" key="1">
    <citation type="submission" date="2017-07" db="EMBL/GenBank/DDBJ databases">
        <title>Taro Niue Genome Assembly and Annotation.</title>
        <authorList>
            <person name="Atibalentja N."/>
            <person name="Keating K."/>
            <person name="Fields C.J."/>
        </authorList>
    </citation>
    <scope>NUCLEOTIDE SEQUENCE</scope>
    <source>
        <strain evidence="1">Niue_2</strain>
        <tissue evidence="1">Leaf</tissue>
    </source>
</reference>
<accession>A0A843TAX7</accession>
<evidence type="ECO:0000313" key="2">
    <source>
        <dbReference type="Proteomes" id="UP000652761"/>
    </source>
</evidence>
<organism evidence="1 2">
    <name type="scientific">Colocasia esculenta</name>
    <name type="common">Wild taro</name>
    <name type="synonym">Arum esculentum</name>
    <dbReference type="NCBI Taxonomy" id="4460"/>
    <lineage>
        <taxon>Eukaryota</taxon>
        <taxon>Viridiplantae</taxon>
        <taxon>Streptophyta</taxon>
        <taxon>Embryophyta</taxon>
        <taxon>Tracheophyta</taxon>
        <taxon>Spermatophyta</taxon>
        <taxon>Magnoliopsida</taxon>
        <taxon>Liliopsida</taxon>
        <taxon>Araceae</taxon>
        <taxon>Aroideae</taxon>
        <taxon>Colocasieae</taxon>
        <taxon>Colocasia</taxon>
    </lineage>
</organism>
<name>A0A843TAX7_COLES</name>
<dbReference type="Proteomes" id="UP000652761">
    <property type="component" value="Unassembled WGS sequence"/>
</dbReference>
<evidence type="ECO:0000313" key="1">
    <source>
        <dbReference type="EMBL" id="MQL68205.1"/>
    </source>
</evidence>
<gene>
    <name evidence="1" type="ORF">Taro_000484</name>
</gene>
<proteinExistence type="predicted"/>
<comment type="caution">
    <text evidence="1">The sequence shown here is derived from an EMBL/GenBank/DDBJ whole genome shotgun (WGS) entry which is preliminary data.</text>
</comment>
<dbReference type="EMBL" id="NMUH01000009">
    <property type="protein sequence ID" value="MQL68205.1"/>
    <property type="molecule type" value="Genomic_DNA"/>
</dbReference>
<dbReference type="AlphaFoldDB" id="A0A843TAX7"/>